<evidence type="ECO:0000313" key="9">
    <source>
        <dbReference type="EMBL" id="CEG23340.1"/>
    </source>
</evidence>
<comment type="similarity">
    <text evidence="2">Belongs to the MgtC/SapB family.</text>
</comment>
<keyword evidence="10" id="KW-1185">Reference proteome</keyword>
<dbReference type="EMBL" id="CCXS01000001">
    <property type="protein sequence ID" value="CEG23340.1"/>
    <property type="molecule type" value="Genomic_DNA"/>
</dbReference>
<protein>
    <submittedName>
        <fullName evidence="9">Putative Mg(2+) transport ATPase</fullName>
    </submittedName>
</protein>
<proteinExistence type="inferred from homology"/>
<dbReference type="OrthoDB" id="9811198at2"/>
<keyword evidence="3" id="KW-1003">Cell membrane</keyword>
<feature type="transmembrane region" description="Helical" evidence="7">
    <location>
        <begin position="106"/>
        <end position="127"/>
    </location>
</feature>
<comment type="subcellular location">
    <subcellularLocation>
        <location evidence="1">Cell membrane</location>
        <topology evidence="1">Multi-pass membrane protein</topology>
    </subcellularLocation>
</comment>
<feature type="transmembrane region" description="Helical" evidence="7">
    <location>
        <begin position="79"/>
        <end position="99"/>
    </location>
</feature>
<evidence type="ECO:0000256" key="4">
    <source>
        <dbReference type="ARBA" id="ARBA00022692"/>
    </source>
</evidence>
<dbReference type="Proteomes" id="UP000043699">
    <property type="component" value="Unassembled WGS sequence"/>
</dbReference>
<dbReference type="PANTHER" id="PTHR33778:SF4">
    <property type="entry name" value="PROTEIN SAPB"/>
    <property type="match status" value="1"/>
</dbReference>
<organism evidence="9 10">
    <name type="scientific">Planococcus massiliensis</name>
    <dbReference type="NCBI Taxonomy" id="1499687"/>
    <lineage>
        <taxon>Bacteria</taxon>
        <taxon>Bacillati</taxon>
        <taxon>Bacillota</taxon>
        <taxon>Bacilli</taxon>
        <taxon>Bacillales</taxon>
        <taxon>Caryophanaceae</taxon>
        <taxon>Planococcus</taxon>
    </lineage>
</organism>
<evidence type="ECO:0000256" key="3">
    <source>
        <dbReference type="ARBA" id="ARBA00022475"/>
    </source>
</evidence>
<evidence type="ECO:0000256" key="7">
    <source>
        <dbReference type="SAM" id="Phobius"/>
    </source>
</evidence>
<keyword evidence="4 7" id="KW-0812">Transmembrane</keyword>
<dbReference type="InterPro" id="IPR003416">
    <property type="entry name" value="MgtC/SapB/SrpB/YhiD_fam"/>
</dbReference>
<sequence>MDFFTFLPLASFETFIKLLVAALLSLVIGLERELKRKPVGLKTSIVIATFSCLLTIISIESAYLAEGSEFANVNITMDPLRLAAQIVSGIGFLGAGVILKRGNDSISGLTTAAMIWGAGGIGIAVAAGFYVEAAFSVLIILIGIEVVPPLLFKFGPKRLRLIEANIKIFISDPSHIEEAIKEITSEGVIIEAMSLFQHREEDFPCHEIAIRASFLQETETVALYERILKIKHVEKAEIELIS</sequence>
<name>A0A098ENE8_9BACL</name>
<accession>A0A098ENE8</accession>
<dbReference type="AlphaFoldDB" id="A0A098ENE8"/>
<keyword evidence="6 7" id="KW-0472">Membrane</keyword>
<dbReference type="GO" id="GO:0005886">
    <property type="term" value="C:plasma membrane"/>
    <property type="evidence" value="ECO:0007669"/>
    <property type="project" value="UniProtKB-SubCell"/>
</dbReference>
<evidence type="ECO:0000256" key="6">
    <source>
        <dbReference type="ARBA" id="ARBA00023136"/>
    </source>
</evidence>
<feature type="transmembrane region" description="Helical" evidence="7">
    <location>
        <begin position="39"/>
        <end position="59"/>
    </location>
</feature>
<evidence type="ECO:0000256" key="1">
    <source>
        <dbReference type="ARBA" id="ARBA00004651"/>
    </source>
</evidence>
<dbReference type="Pfam" id="PF02308">
    <property type="entry name" value="MgtC"/>
    <property type="match status" value="1"/>
</dbReference>
<evidence type="ECO:0000256" key="2">
    <source>
        <dbReference type="ARBA" id="ARBA00009298"/>
    </source>
</evidence>
<keyword evidence="5 7" id="KW-1133">Transmembrane helix</keyword>
<feature type="transmembrane region" description="Helical" evidence="7">
    <location>
        <begin position="6"/>
        <end position="27"/>
    </location>
</feature>
<feature type="domain" description="MgtC/SapB/SrpB/YhiD N-terminal" evidence="8">
    <location>
        <begin position="18"/>
        <end position="149"/>
    </location>
</feature>
<dbReference type="PANTHER" id="PTHR33778">
    <property type="entry name" value="PROTEIN MGTC"/>
    <property type="match status" value="1"/>
</dbReference>
<dbReference type="STRING" id="1499687.BN1080_02314"/>
<dbReference type="PRINTS" id="PR01837">
    <property type="entry name" value="MGTCSAPBPROT"/>
</dbReference>
<evidence type="ECO:0000256" key="5">
    <source>
        <dbReference type="ARBA" id="ARBA00022989"/>
    </source>
</evidence>
<dbReference type="RefSeq" id="WP_052652112.1">
    <property type="nucleotide sequence ID" value="NZ_CCXS01000001.1"/>
</dbReference>
<dbReference type="InterPro" id="IPR049177">
    <property type="entry name" value="MgtC_SapB_SrpB_YhiD_N"/>
</dbReference>
<evidence type="ECO:0000259" key="8">
    <source>
        <dbReference type="Pfam" id="PF02308"/>
    </source>
</evidence>
<reference evidence="9 10" key="1">
    <citation type="submission" date="2014-09" db="EMBL/GenBank/DDBJ databases">
        <authorList>
            <person name="Urmite Genomes Urmite Genomes"/>
        </authorList>
    </citation>
    <scope>NUCLEOTIDE SEQUENCE [LARGE SCALE GENOMIC DNA]</scope>
    <source>
        <strain evidence="9 10">ES2</strain>
    </source>
</reference>
<evidence type="ECO:0000313" key="10">
    <source>
        <dbReference type="Proteomes" id="UP000043699"/>
    </source>
</evidence>
<gene>
    <name evidence="9" type="ORF">BN1080_02314</name>
</gene>
<feature type="transmembrane region" description="Helical" evidence="7">
    <location>
        <begin position="133"/>
        <end position="152"/>
    </location>
</feature>